<proteinExistence type="predicted"/>
<protein>
    <submittedName>
        <fullName evidence="1">Uncharacterized protein</fullName>
    </submittedName>
</protein>
<comment type="caution">
    <text evidence="1">The sequence shown here is derived from an EMBL/GenBank/DDBJ whole genome shotgun (WGS) entry which is preliminary data.</text>
</comment>
<dbReference type="PATRIC" id="fig|447.4.peg.259"/>
<dbReference type="OrthoDB" id="5653303at2"/>
<organism evidence="1 2">
    <name type="scientific">Legionella bozemanae</name>
    <name type="common">Fluoribacter bozemanae</name>
    <dbReference type="NCBI Taxonomy" id="447"/>
    <lineage>
        <taxon>Bacteria</taxon>
        <taxon>Pseudomonadati</taxon>
        <taxon>Pseudomonadota</taxon>
        <taxon>Gammaproteobacteria</taxon>
        <taxon>Legionellales</taxon>
        <taxon>Legionellaceae</taxon>
        <taxon>Legionella</taxon>
    </lineage>
</organism>
<dbReference type="STRING" id="447.Lboz_0241"/>
<gene>
    <name evidence="1" type="ORF">Lboz_0241</name>
</gene>
<keyword evidence="2" id="KW-1185">Reference proteome</keyword>
<dbReference type="EMBL" id="LNXU01000002">
    <property type="protein sequence ID" value="KTC77288.1"/>
    <property type="molecule type" value="Genomic_DNA"/>
</dbReference>
<dbReference type="RefSeq" id="WP_058457943.1">
    <property type="nucleotide sequence ID" value="NZ_CAAAIY010000026.1"/>
</dbReference>
<dbReference type="AlphaFoldDB" id="A0A0W0S1P3"/>
<name>A0A0W0S1P3_LEGBO</name>
<evidence type="ECO:0000313" key="2">
    <source>
        <dbReference type="Proteomes" id="UP000054695"/>
    </source>
</evidence>
<reference evidence="1 2" key="1">
    <citation type="submission" date="2015-11" db="EMBL/GenBank/DDBJ databases">
        <title>Genomic analysis of 38 Legionella species identifies large and diverse effector repertoires.</title>
        <authorList>
            <person name="Burstein D."/>
            <person name="Amaro F."/>
            <person name="Zusman T."/>
            <person name="Lifshitz Z."/>
            <person name="Cohen O."/>
            <person name="Gilbert J.A."/>
            <person name="Pupko T."/>
            <person name="Shuman H.A."/>
            <person name="Segal G."/>
        </authorList>
    </citation>
    <scope>NUCLEOTIDE SEQUENCE [LARGE SCALE GENOMIC DNA]</scope>
    <source>
        <strain evidence="1 2">WIGA</strain>
    </source>
</reference>
<sequence>MKYTVTFCVFDHTIGGNPFWHGSFFLSKLDERKRLLEVVETWGFYGVTSTGDKNSRLEKFKIKNHLDVDFQGNHGMLIREEIRYMDLGHGLHGYTFELTQEQFEELQKRCAIAVAEQKAAIEEVVGNGQNFTIDPTKKGRIYKEEAYSRQIYEIEQIKAGIEGRPSRLKPFDFHLSLGFRKAGFFGLEFWLPVPSLESSNTCKTRAVSLLEGILTEKQLAPFKSSSLPRFIPGLEPILLHSEGTLRPHAKSSGKQVFSRNWKDKDVKLYWSVPPQRFDQLSEDTADLFNIDKEYRNEVKHIVSKLQELEWTIRNASFFEKYADNEVNLIKYKNDPAYRQFKDNLIKSKDDLADLIVKCYREFAIIEPKKDTKISGWQGFALSLFSAPRSKEEKKLQAKIHQAKMLFNSIYWAIADEWKIYADYPSEASAPEDAEEYNPFEAVASYLSKEDKENLCKIIGRNYIESNETNEIESEEANETSLIPSLT</sequence>
<evidence type="ECO:0000313" key="1">
    <source>
        <dbReference type="EMBL" id="KTC77288.1"/>
    </source>
</evidence>
<dbReference type="Proteomes" id="UP000054695">
    <property type="component" value="Unassembled WGS sequence"/>
</dbReference>
<accession>A0A0W0S1P3</accession>